<protein>
    <submittedName>
        <fullName evidence="3">Torsin-1B</fullName>
    </submittedName>
</protein>
<evidence type="ECO:0000256" key="2">
    <source>
        <dbReference type="SAM" id="SignalP"/>
    </source>
</evidence>
<dbReference type="PANTHER" id="PTHR10760:SF2">
    <property type="entry name" value="LD13476P-RELATED"/>
    <property type="match status" value="1"/>
</dbReference>
<dbReference type="EMBL" id="JAKMXF010000356">
    <property type="protein sequence ID" value="KAI6646319.1"/>
    <property type="molecule type" value="Genomic_DNA"/>
</dbReference>
<dbReference type="AlphaFoldDB" id="A0AAV7JC27"/>
<keyword evidence="2" id="KW-0732">Signal</keyword>
<dbReference type="SUPFAM" id="SSF52540">
    <property type="entry name" value="P-loop containing nucleoside triphosphate hydrolases"/>
    <property type="match status" value="1"/>
</dbReference>
<dbReference type="InterPro" id="IPR001270">
    <property type="entry name" value="ClpA/B"/>
</dbReference>
<evidence type="ECO:0000313" key="3">
    <source>
        <dbReference type="EMBL" id="KAI6646319.1"/>
    </source>
</evidence>
<dbReference type="GO" id="GO:0005524">
    <property type="term" value="F:ATP binding"/>
    <property type="evidence" value="ECO:0007669"/>
    <property type="project" value="InterPro"/>
</dbReference>
<feature type="chain" id="PRO_5043787322" evidence="2">
    <location>
        <begin position="23"/>
        <end position="316"/>
    </location>
</feature>
<sequence>MILYKHLAIILLTLIFVYKSNAFGSYFYCKFNECCEEPWIINNITNLTLSLKLNVFGQHLVQNSLPKLIKGHLNNPKPLKPLVLSFHGWTGTGKTWVSKLITESLYTEGLNSKFVKFIPVPHFFRDTLRTRELAENLHHKMMRSLETCPHTLFIFEDIQYMNPRILDELVMYLNYPQPLAGIDFTKAIYIFLSNSGATKINDYAAEQFMGGRRRESISLGEMHQIISDKIYSEDGAFKNTDFVKRQVIDASIPFLPLEKGHIKDCIKRAILGRGEFPYESIIKKVLKDVRFVPEGIERFAEVGCKRIDQIITDYLE</sequence>
<proteinExistence type="inferred from homology"/>
<dbReference type="InterPro" id="IPR027417">
    <property type="entry name" value="P-loop_NTPase"/>
</dbReference>
<dbReference type="Pfam" id="PF06309">
    <property type="entry name" value="Torsin"/>
    <property type="match status" value="1"/>
</dbReference>
<dbReference type="GO" id="GO:0016887">
    <property type="term" value="F:ATP hydrolysis activity"/>
    <property type="evidence" value="ECO:0007669"/>
    <property type="project" value="InterPro"/>
</dbReference>
<dbReference type="GO" id="GO:0012505">
    <property type="term" value="C:endomembrane system"/>
    <property type="evidence" value="ECO:0007669"/>
    <property type="project" value="UniProtKB-ARBA"/>
</dbReference>
<dbReference type="InterPro" id="IPR010448">
    <property type="entry name" value="Torsin"/>
</dbReference>
<feature type="signal peptide" evidence="2">
    <location>
        <begin position="1"/>
        <end position="22"/>
    </location>
</feature>
<evidence type="ECO:0000256" key="1">
    <source>
        <dbReference type="ARBA" id="ARBA00006235"/>
    </source>
</evidence>
<dbReference type="PANTHER" id="PTHR10760">
    <property type="entry name" value="TORSIN"/>
    <property type="match status" value="1"/>
</dbReference>
<dbReference type="GO" id="GO:0005737">
    <property type="term" value="C:cytoplasm"/>
    <property type="evidence" value="ECO:0007669"/>
    <property type="project" value="UniProtKB-ARBA"/>
</dbReference>
<evidence type="ECO:0000313" key="4">
    <source>
        <dbReference type="Proteomes" id="UP001165289"/>
    </source>
</evidence>
<reference evidence="3 4" key="1">
    <citation type="journal article" date="2023" name="BMC Biol.">
        <title>The compact genome of the sponge Oopsacas minuta (Hexactinellida) is lacking key metazoan core genes.</title>
        <authorList>
            <person name="Santini S."/>
            <person name="Schenkelaars Q."/>
            <person name="Jourda C."/>
            <person name="Duchesne M."/>
            <person name="Belahbib H."/>
            <person name="Rocher C."/>
            <person name="Selva M."/>
            <person name="Riesgo A."/>
            <person name="Vervoort M."/>
            <person name="Leys S.P."/>
            <person name="Kodjabachian L."/>
            <person name="Le Bivic A."/>
            <person name="Borchiellini C."/>
            <person name="Claverie J.M."/>
            <person name="Renard E."/>
        </authorList>
    </citation>
    <scope>NUCLEOTIDE SEQUENCE [LARGE SCALE GENOMIC DNA]</scope>
    <source>
        <strain evidence="3">SPO-2</strain>
    </source>
</reference>
<dbReference type="PRINTS" id="PR00300">
    <property type="entry name" value="CLPPROTEASEA"/>
</dbReference>
<organism evidence="3 4">
    <name type="scientific">Oopsacas minuta</name>
    <dbReference type="NCBI Taxonomy" id="111878"/>
    <lineage>
        <taxon>Eukaryota</taxon>
        <taxon>Metazoa</taxon>
        <taxon>Porifera</taxon>
        <taxon>Hexactinellida</taxon>
        <taxon>Hexasterophora</taxon>
        <taxon>Lyssacinosida</taxon>
        <taxon>Leucopsacidae</taxon>
        <taxon>Oopsacas</taxon>
    </lineage>
</organism>
<comment type="similarity">
    <text evidence="1">Belongs to the ClpA/ClpB family. Torsin subfamily.</text>
</comment>
<dbReference type="Gene3D" id="3.40.50.300">
    <property type="entry name" value="P-loop containing nucleotide triphosphate hydrolases"/>
    <property type="match status" value="1"/>
</dbReference>
<dbReference type="Proteomes" id="UP001165289">
    <property type="component" value="Unassembled WGS sequence"/>
</dbReference>
<gene>
    <name evidence="3" type="ORF">LOD99_9271</name>
</gene>
<comment type="caution">
    <text evidence="3">The sequence shown here is derived from an EMBL/GenBank/DDBJ whole genome shotgun (WGS) entry which is preliminary data.</text>
</comment>
<keyword evidence="4" id="KW-1185">Reference proteome</keyword>
<accession>A0AAV7JC27</accession>
<name>A0AAV7JC27_9METZ</name>